<proteinExistence type="predicted"/>
<name>A0A8J3GVH5_9RHOB</name>
<dbReference type="InterPro" id="IPR050557">
    <property type="entry name" value="RTX_toxin/Mannuronan_C5-epim"/>
</dbReference>
<dbReference type="RefSeq" id="WP_189679364.1">
    <property type="nucleotide sequence ID" value="NZ_BNCJ01000002.1"/>
</dbReference>
<dbReference type="PANTHER" id="PTHR38340">
    <property type="entry name" value="S-LAYER PROTEIN"/>
    <property type="match status" value="1"/>
</dbReference>
<evidence type="ECO:0000256" key="3">
    <source>
        <dbReference type="SAM" id="MobiDB-lite"/>
    </source>
</evidence>
<dbReference type="InterPro" id="IPR001343">
    <property type="entry name" value="Hemolysn_Ca-bd"/>
</dbReference>
<dbReference type="GO" id="GO:0005576">
    <property type="term" value="C:extracellular region"/>
    <property type="evidence" value="ECO:0007669"/>
    <property type="project" value="UniProtKB-SubCell"/>
</dbReference>
<keyword evidence="2" id="KW-0964">Secreted</keyword>
<evidence type="ECO:0000313" key="4">
    <source>
        <dbReference type="EMBL" id="GHF43742.1"/>
    </source>
</evidence>
<dbReference type="AlphaFoldDB" id="A0A8J3GVH5"/>
<feature type="region of interest" description="Disordered" evidence="3">
    <location>
        <begin position="507"/>
        <end position="528"/>
    </location>
</feature>
<dbReference type="Pfam" id="PF00353">
    <property type="entry name" value="HemolysinCabind"/>
    <property type="match status" value="4"/>
</dbReference>
<comment type="subcellular location">
    <subcellularLocation>
        <location evidence="1">Secreted</location>
    </subcellularLocation>
</comment>
<keyword evidence="5" id="KW-1185">Reference proteome</keyword>
<gene>
    <name evidence="4" type="ORF">GCM10017056_14560</name>
</gene>
<dbReference type="SUPFAM" id="SSF51120">
    <property type="entry name" value="beta-Roll"/>
    <property type="match status" value="2"/>
</dbReference>
<reference evidence="4" key="2">
    <citation type="submission" date="2020-09" db="EMBL/GenBank/DDBJ databases">
        <authorList>
            <person name="Sun Q."/>
            <person name="Kim S."/>
        </authorList>
    </citation>
    <scope>NUCLEOTIDE SEQUENCE</scope>
    <source>
        <strain evidence="4">KCTC 42650</strain>
    </source>
</reference>
<protein>
    <recommendedName>
        <fullName evidence="6">Hemolysin-type calcium-binding repeat-containing protein</fullName>
    </recommendedName>
</protein>
<dbReference type="InterPro" id="IPR011049">
    <property type="entry name" value="Serralysin-like_metalloprot_C"/>
</dbReference>
<dbReference type="GO" id="GO:0005509">
    <property type="term" value="F:calcium ion binding"/>
    <property type="evidence" value="ECO:0007669"/>
    <property type="project" value="InterPro"/>
</dbReference>
<evidence type="ECO:0000313" key="5">
    <source>
        <dbReference type="Proteomes" id="UP000626220"/>
    </source>
</evidence>
<organism evidence="4 5">
    <name type="scientific">Seohaeicola zhoushanensis</name>
    <dbReference type="NCBI Taxonomy" id="1569283"/>
    <lineage>
        <taxon>Bacteria</taxon>
        <taxon>Pseudomonadati</taxon>
        <taxon>Pseudomonadota</taxon>
        <taxon>Alphaproteobacteria</taxon>
        <taxon>Rhodobacterales</taxon>
        <taxon>Roseobacteraceae</taxon>
        <taxon>Seohaeicola</taxon>
    </lineage>
</organism>
<evidence type="ECO:0008006" key="6">
    <source>
        <dbReference type="Google" id="ProtNLM"/>
    </source>
</evidence>
<dbReference type="EMBL" id="BNCJ01000002">
    <property type="protein sequence ID" value="GHF43742.1"/>
    <property type="molecule type" value="Genomic_DNA"/>
</dbReference>
<dbReference type="Proteomes" id="UP000626220">
    <property type="component" value="Unassembled WGS sequence"/>
</dbReference>
<dbReference type="Gene3D" id="2.150.10.10">
    <property type="entry name" value="Serralysin-like metalloprotease, C-terminal"/>
    <property type="match status" value="3"/>
</dbReference>
<evidence type="ECO:0000256" key="2">
    <source>
        <dbReference type="ARBA" id="ARBA00022525"/>
    </source>
</evidence>
<reference evidence="4" key="1">
    <citation type="journal article" date="2014" name="Int. J. Syst. Evol. Microbiol.">
        <title>Complete genome sequence of Corynebacterium casei LMG S-19264T (=DSM 44701T), isolated from a smear-ripened cheese.</title>
        <authorList>
            <consortium name="US DOE Joint Genome Institute (JGI-PGF)"/>
            <person name="Walter F."/>
            <person name="Albersmeier A."/>
            <person name="Kalinowski J."/>
            <person name="Ruckert C."/>
        </authorList>
    </citation>
    <scope>NUCLEOTIDE SEQUENCE</scope>
    <source>
        <strain evidence="4">KCTC 42650</strain>
    </source>
</reference>
<accession>A0A8J3GVH5</accession>
<evidence type="ECO:0000256" key="1">
    <source>
        <dbReference type="ARBA" id="ARBA00004613"/>
    </source>
</evidence>
<comment type="caution">
    <text evidence="4">The sequence shown here is derived from an EMBL/GenBank/DDBJ whole genome shotgun (WGS) entry which is preliminary data.</text>
</comment>
<dbReference type="PANTHER" id="PTHR38340:SF1">
    <property type="entry name" value="S-LAYER PROTEIN"/>
    <property type="match status" value="1"/>
</dbReference>
<dbReference type="PRINTS" id="PR00313">
    <property type="entry name" value="CABNDNGRPT"/>
</dbReference>
<sequence length="615" mass="64949">MTSISDYTANVDRLAGDYDTFADISAKLGKALDKEVELLGAPGKIEAKLRQPADKLDLPDATVKLLGFIPKFGTALKTIANIADTAGEEIGRQADIMGKLDDAWAVPRGIAKAAQYVNLGNKVAIKAMAEINDLRLEEAHNIAESLEGDLLDENSRLAQRMEGFNEELAGWFAAQDGAKEKLDAAVDALEAKLTELAGMLPETTLLDDAVNAVNAVFGPIKSAMSSVESKLKSTWVVYQPAVKIGSIVIVPEKKATLATIISNLDTYSTTVQNKVKSQVESIAKSMGIDFEKVIADLKADLLSPLDPVFALIEAALDGAQDIIDALKQLVDNVVQPLTEIRETLESTFADTLFDNHMTGDHLLATFDDVLTGTDGEDGIFGLLGNDTLKGGKGDDFIFGGVGDDNMNGGADDDDMYGGAGNDRMVGGQGDDMMDGGSGNDRMFGMGGNDRMTGGDGNDRMVGGKGRDTMLGDDGNDRMFGGDGVDIMFGGDGDDLVSGGDNNDMVLGGRGNDRVSGGDGNDIVDGGKGRDILSGGEGRDQFVFHKGDGRDRIVDFEDGVDLIDISSFGAATELPEVVDRGADAIVIYEGGRIVIEGAAGLIDSHDFKVWNEVILL</sequence>